<evidence type="ECO:0000313" key="4">
    <source>
        <dbReference type="EMBL" id="EIW75793.1"/>
    </source>
</evidence>
<feature type="region of interest" description="Disordered" evidence="1">
    <location>
        <begin position="624"/>
        <end position="650"/>
    </location>
</feature>
<proteinExistence type="predicted"/>
<evidence type="ECO:0000259" key="3">
    <source>
        <dbReference type="Pfam" id="PF12937"/>
    </source>
</evidence>
<organism evidence="4 5">
    <name type="scientific">Coniophora puteana (strain RWD-64-598)</name>
    <name type="common">Brown rot fungus</name>
    <dbReference type="NCBI Taxonomy" id="741705"/>
    <lineage>
        <taxon>Eukaryota</taxon>
        <taxon>Fungi</taxon>
        <taxon>Dikarya</taxon>
        <taxon>Basidiomycota</taxon>
        <taxon>Agaricomycotina</taxon>
        <taxon>Agaricomycetes</taxon>
        <taxon>Agaricomycetidae</taxon>
        <taxon>Boletales</taxon>
        <taxon>Coniophorineae</taxon>
        <taxon>Coniophoraceae</taxon>
        <taxon>Coniophora</taxon>
    </lineage>
</organism>
<dbReference type="Pfam" id="PF12937">
    <property type="entry name" value="F-box-like"/>
    <property type="match status" value="1"/>
</dbReference>
<dbReference type="OrthoDB" id="3365698at2759"/>
<comment type="caution">
    <text evidence="4">The sequence shown here is derived from an EMBL/GenBank/DDBJ whole genome shotgun (WGS) entry which is preliminary data.</text>
</comment>
<dbReference type="GeneID" id="19209535"/>
<dbReference type="Proteomes" id="UP000053558">
    <property type="component" value="Unassembled WGS sequence"/>
</dbReference>
<dbReference type="KEGG" id="cput:CONPUDRAFT_76869"/>
<dbReference type="RefSeq" id="XP_007773814.1">
    <property type="nucleotide sequence ID" value="XM_007775624.1"/>
</dbReference>
<keyword evidence="2" id="KW-0732">Signal</keyword>
<protein>
    <recommendedName>
        <fullName evidence="3">F-box domain-containing protein</fullName>
    </recommendedName>
</protein>
<feature type="chain" id="PRO_5024459632" description="F-box domain-containing protein" evidence="2">
    <location>
        <begin position="22"/>
        <end position="681"/>
    </location>
</feature>
<dbReference type="SUPFAM" id="SSF81383">
    <property type="entry name" value="F-box domain"/>
    <property type="match status" value="1"/>
</dbReference>
<dbReference type="EMBL" id="JH711587">
    <property type="protein sequence ID" value="EIW75793.1"/>
    <property type="molecule type" value="Genomic_DNA"/>
</dbReference>
<feature type="signal peptide" evidence="2">
    <location>
        <begin position="1"/>
        <end position="21"/>
    </location>
</feature>
<dbReference type="InterPro" id="IPR036047">
    <property type="entry name" value="F-box-like_dom_sf"/>
</dbReference>
<dbReference type="Gene3D" id="1.20.1280.50">
    <property type="match status" value="1"/>
</dbReference>
<evidence type="ECO:0000313" key="5">
    <source>
        <dbReference type="Proteomes" id="UP000053558"/>
    </source>
</evidence>
<reference evidence="5" key="1">
    <citation type="journal article" date="2012" name="Science">
        <title>The Paleozoic origin of enzymatic lignin decomposition reconstructed from 31 fungal genomes.</title>
        <authorList>
            <person name="Floudas D."/>
            <person name="Binder M."/>
            <person name="Riley R."/>
            <person name="Barry K."/>
            <person name="Blanchette R.A."/>
            <person name="Henrissat B."/>
            <person name="Martinez A.T."/>
            <person name="Otillar R."/>
            <person name="Spatafora J.W."/>
            <person name="Yadav J.S."/>
            <person name="Aerts A."/>
            <person name="Benoit I."/>
            <person name="Boyd A."/>
            <person name="Carlson A."/>
            <person name="Copeland A."/>
            <person name="Coutinho P.M."/>
            <person name="de Vries R.P."/>
            <person name="Ferreira P."/>
            <person name="Findley K."/>
            <person name="Foster B."/>
            <person name="Gaskell J."/>
            <person name="Glotzer D."/>
            <person name="Gorecki P."/>
            <person name="Heitman J."/>
            <person name="Hesse C."/>
            <person name="Hori C."/>
            <person name="Igarashi K."/>
            <person name="Jurgens J.A."/>
            <person name="Kallen N."/>
            <person name="Kersten P."/>
            <person name="Kohler A."/>
            <person name="Kuees U."/>
            <person name="Kumar T.K.A."/>
            <person name="Kuo A."/>
            <person name="LaButti K."/>
            <person name="Larrondo L.F."/>
            <person name="Lindquist E."/>
            <person name="Ling A."/>
            <person name="Lombard V."/>
            <person name="Lucas S."/>
            <person name="Lundell T."/>
            <person name="Martin R."/>
            <person name="McLaughlin D.J."/>
            <person name="Morgenstern I."/>
            <person name="Morin E."/>
            <person name="Murat C."/>
            <person name="Nagy L.G."/>
            <person name="Nolan M."/>
            <person name="Ohm R.A."/>
            <person name="Patyshakuliyeva A."/>
            <person name="Rokas A."/>
            <person name="Ruiz-Duenas F.J."/>
            <person name="Sabat G."/>
            <person name="Salamov A."/>
            <person name="Samejima M."/>
            <person name="Schmutz J."/>
            <person name="Slot J.C."/>
            <person name="St John F."/>
            <person name="Stenlid J."/>
            <person name="Sun H."/>
            <person name="Sun S."/>
            <person name="Syed K."/>
            <person name="Tsang A."/>
            <person name="Wiebenga A."/>
            <person name="Young D."/>
            <person name="Pisabarro A."/>
            <person name="Eastwood D.C."/>
            <person name="Martin F."/>
            <person name="Cullen D."/>
            <person name="Grigoriev I.V."/>
            <person name="Hibbett D.S."/>
        </authorList>
    </citation>
    <scope>NUCLEOTIDE SEQUENCE [LARGE SCALE GENOMIC DNA]</scope>
    <source>
        <strain evidence="5">RWD-64-598 SS2</strain>
    </source>
</reference>
<dbReference type="AlphaFoldDB" id="A0A5M3M9L1"/>
<gene>
    <name evidence="4" type="ORF">CONPUDRAFT_76869</name>
</gene>
<name>A0A5M3M9L1_CONPW</name>
<sequence length="681" mass="77158">MLQFRAGPYTALVLVLSAGLAQRVQHPKFFPFSTLQGSKLSLVVPRGPGFTEPRPTIRYEPAEIMMEKGFPPPDASSSQGRQAVREHPILSIPGELLIKIFDFGIALAREDVTLGERERRLIFTVSQVCSTWRQLTLSTPSLWSSILYLRNDWRPNVVDIMVERSGSSRIDLMFLPPHLRRDDEHKVEEQLQIAINLVDRIRFLCPRLRSIQWEIQELGVLETLISMLQSNNHPALQCIDLRVPEHPGGCGVQNSQPYNRHQMERLMKSGSNHIYSSLSRIIFQYVPLSYFPTDMFSHLRHAQLSFPGPSLRFVSLTTPQLILFLQNTPHLEELEIDSNAFFGKRLVPSELDLPVLLPCLMQSVWKGAHPDSVHNLLALLDLPKIQLLDVTINDHYNPVVFPIDDPPHVTSLLDLRELVVRFQERENVDVITSKLYLSTLERLELAYIGKYIGISTSQYPCIPACGSVFVSSGGKLSNLTELILSDLALRKVPSEDTAFEHLPLRSLTLICCPDVLYCDLVKLIEFRSERYQRGAIDEIRSEKLIAGSAVSSQAGRKIRPLPKMRRTAVVAPTVSPVSVKQGEILDYENFLPARLAQMYIRDCPLISKEQVDASAARELGTVTTHGHLQRYDATAPTHTQRSPERTPRSGFNGALLWISWDHKKEEQKRIARSKHSRKSHV</sequence>
<feature type="domain" description="F-box" evidence="3">
    <location>
        <begin position="90"/>
        <end position="146"/>
    </location>
</feature>
<accession>A0A5M3M9L1</accession>
<keyword evidence="5" id="KW-1185">Reference proteome</keyword>
<evidence type="ECO:0000256" key="2">
    <source>
        <dbReference type="SAM" id="SignalP"/>
    </source>
</evidence>
<dbReference type="InterPro" id="IPR001810">
    <property type="entry name" value="F-box_dom"/>
</dbReference>
<evidence type="ECO:0000256" key="1">
    <source>
        <dbReference type="SAM" id="MobiDB-lite"/>
    </source>
</evidence>